<accession>A0A484BXJ9</accession>
<organism evidence="1 2">
    <name type="scientific">Drosophila navojoa</name>
    <name type="common">Fruit fly</name>
    <dbReference type="NCBI Taxonomy" id="7232"/>
    <lineage>
        <taxon>Eukaryota</taxon>
        <taxon>Metazoa</taxon>
        <taxon>Ecdysozoa</taxon>
        <taxon>Arthropoda</taxon>
        <taxon>Hexapoda</taxon>
        <taxon>Insecta</taxon>
        <taxon>Pterygota</taxon>
        <taxon>Neoptera</taxon>
        <taxon>Endopterygota</taxon>
        <taxon>Diptera</taxon>
        <taxon>Brachycera</taxon>
        <taxon>Muscomorpha</taxon>
        <taxon>Ephydroidea</taxon>
        <taxon>Drosophilidae</taxon>
        <taxon>Drosophila</taxon>
    </lineage>
</organism>
<evidence type="ECO:0000313" key="1">
    <source>
        <dbReference type="EMBL" id="TDG53536.1"/>
    </source>
</evidence>
<dbReference type="STRING" id="7232.A0A484BXJ9"/>
<sequence length="201" mass="23173">MDQLNKSLTPVRFVDSHRVQSPAIKHDANLASCKAKLQGLVANLQSNYAKWQMAQQRGTSLCYAIEARKTRCYDNADNGYFPEDLHMSCDKLAIITSIFVDIFTNTREILRQLRGLTLLAGITSNVIFYRTWKLTEFVSFTEELVKRYRQESMVKQHVMRNIAHSTSRAQLIAHTTKWEFPEHVDAYVNLVFLLLAEEVKS</sequence>
<evidence type="ECO:0000313" key="2">
    <source>
        <dbReference type="Proteomes" id="UP000295192"/>
    </source>
</evidence>
<keyword evidence="2" id="KW-1185">Reference proteome</keyword>
<dbReference type="EMBL" id="LSRL02000001">
    <property type="protein sequence ID" value="TDG53536.1"/>
    <property type="molecule type" value="Genomic_DNA"/>
</dbReference>
<dbReference type="KEGG" id="dnv:108650009"/>
<dbReference type="OrthoDB" id="17066at2759"/>
<gene>
    <name evidence="1" type="ORF">AWZ03_000351</name>
</gene>
<comment type="caution">
    <text evidence="1">The sequence shown here is derived from an EMBL/GenBank/DDBJ whole genome shotgun (WGS) entry which is preliminary data.</text>
</comment>
<name>A0A484BXJ9_DRONA</name>
<proteinExistence type="predicted"/>
<dbReference type="AlphaFoldDB" id="A0A484BXJ9"/>
<protein>
    <submittedName>
        <fullName evidence="1">Uncharacterized protein</fullName>
    </submittedName>
</protein>
<dbReference type="OMA" id="NYAKWQL"/>
<dbReference type="Proteomes" id="UP000295192">
    <property type="component" value="Unassembled WGS sequence"/>
</dbReference>
<reference evidence="1 2" key="1">
    <citation type="journal article" date="2019" name="J. Hered.">
        <title>An Improved Genome Assembly for Drosophila navojoa, the Basal Species in the mojavensis Cluster.</title>
        <authorList>
            <person name="Vanderlinde T."/>
            <person name="Dupim E.G."/>
            <person name="Nazario-Yepiz N.O."/>
            <person name="Carvalho A.B."/>
        </authorList>
    </citation>
    <scope>NUCLEOTIDE SEQUENCE [LARGE SCALE GENOMIC DNA]</scope>
    <source>
        <strain evidence="1">Navoj_Jal97</strain>
        <tissue evidence="1">Whole organism</tissue>
    </source>
</reference>